<sequence length="90" mass="9994">MVRCARIIWNLRDTIQRARATSGLRRSAVSSDGLHYAIPSWLGWPHAFLPYLRSGPIEDLCSRSAALKLMRCLLRLTGPNGSGAVIMHCC</sequence>
<dbReference type="EMBL" id="CP010025">
    <property type="protein sequence ID" value="AJZ56910.1"/>
    <property type="molecule type" value="Genomic_DNA"/>
</dbReference>
<evidence type="ECO:0000313" key="1">
    <source>
        <dbReference type="EMBL" id="AJZ56910.1"/>
    </source>
</evidence>
<proteinExistence type="predicted"/>
<evidence type="ECO:0000313" key="2">
    <source>
        <dbReference type="Proteomes" id="UP000032614"/>
    </source>
</evidence>
<name>A0AAU8STI9_9BURK</name>
<reference evidence="1 2" key="1">
    <citation type="journal article" date="2015" name="Genome Announc.">
        <title>Complete genome sequences for 59 burkholderia isolates, both pathogenic and near neighbor.</title>
        <authorList>
            <person name="Johnson S.L."/>
            <person name="Bishop-Lilly K.A."/>
            <person name="Ladner J.T."/>
            <person name="Daligault H.E."/>
            <person name="Davenport K.W."/>
            <person name="Jaissle J."/>
            <person name="Frey K.G."/>
            <person name="Koroleva G.I."/>
            <person name="Bruce D.C."/>
            <person name="Coyne S.R."/>
            <person name="Broomall S.M."/>
            <person name="Li P.E."/>
            <person name="Teshima H."/>
            <person name="Gibbons H.S."/>
            <person name="Palacios G.F."/>
            <person name="Rosenzweig C.N."/>
            <person name="Redden C.L."/>
            <person name="Xu Y."/>
            <person name="Minogue T.D."/>
            <person name="Chain P.S."/>
        </authorList>
    </citation>
    <scope>NUCLEOTIDE SEQUENCE [LARGE SCALE GENOMIC DNA]</scope>
    <source>
        <strain evidence="1 2">ATCC BAA-463</strain>
    </source>
</reference>
<accession>A0AAU8STI9</accession>
<dbReference type="AlphaFoldDB" id="A0AAU8STI9"/>
<dbReference type="Proteomes" id="UP000032614">
    <property type="component" value="Chromosome 3"/>
</dbReference>
<gene>
    <name evidence="1" type="ORF">OI25_7738</name>
</gene>
<dbReference type="KEGG" id="bfn:OI25_7738"/>
<protein>
    <submittedName>
        <fullName evidence="1">Integrase domain protein</fullName>
    </submittedName>
</protein>
<organism evidence="1 2">
    <name type="scientific">Paraburkholderia fungorum</name>
    <dbReference type="NCBI Taxonomy" id="134537"/>
    <lineage>
        <taxon>Bacteria</taxon>
        <taxon>Pseudomonadati</taxon>
        <taxon>Pseudomonadota</taxon>
        <taxon>Betaproteobacteria</taxon>
        <taxon>Burkholderiales</taxon>
        <taxon>Burkholderiaceae</taxon>
        <taxon>Paraburkholderia</taxon>
    </lineage>
</organism>